<dbReference type="OrthoDB" id="1953267at2"/>
<evidence type="ECO:0000313" key="4">
    <source>
        <dbReference type="Proteomes" id="UP000183988"/>
    </source>
</evidence>
<dbReference type="PROSITE" id="PS51257">
    <property type="entry name" value="PROKAR_LIPOPROTEIN"/>
    <property type="match status" value="1"/>
</dbReference>
<dbReference type="AlphaFoldDB" id="A0A1M5NML2"/>
<evidence type="ECO:0000256" key="2">
    <source>
        <dbReference type="SAM" id="SignalP"/>
    </source>
</evidence>
<protein>
    <recommendedName>
        <fullName evidence="5">Cell-wall binding lipoprotein</fullName>
    </recommendedName>
</protein>
<keyword evidence="1" id="KW-0175">Coiled coil</keyword>
<accession>A0A1M5NML2</accession>
<reference evidence="3 4" key="1">
    <citation type="submission" date="2016-11" db="EMBL/GenBank/DDBJ databases">
        <authorList>
            <person name="Jaros S."/>
            <person name="Januszkiewicz K."/>
            <person name="Wedrychowicz H."/>
        </authorList>
    </citation>
    <scope>NUCLEOTIDE SEQUENCE [LARGE SCALE GENOMIC DNA]</scope>
    <source>
        <strain evidence="3 4">IBRC-M 10683</strain>
    </source>
</reference>
<feature type="coiled-coil region" evidence="1">
    <location>
        <begin position="24"/>
        <end position="52"/>
    </location>
</feature>
<evidence type="ECO:0000256" key="1">
    <source>
        <dbReference type="SAM" id="Coils"/>
    </source>
</evidence>
<organism evidence="3 4">
    <name type="scientific">Ornithinibacillus halophilus</name>
    <dbReference type="NCBI Taxonomy" id="930117"/>
    <lineage>
        <taxon>Bacteria</taxon>
        <taxon>Bacillati</taxon>
        <taxon>Bacillota</taxon>
        <taxon>Bacilli</taxon>
        <taxon>Bacillales</taxon>
        <taxon>Bacillaceae</taxon>
        <taxon>Ornithinibacillus</taxon>
    </lineage>
</organism>
<keyword evidence="2" id="KW-0732">Signal</keyword>
<evidence type="ECO:0000313" key="3">
    <source>
        <dbReference type="EMBL" id="SHG90824.1"/>
    </source>
</evidence>
<evidence type="ECO:0008006" key="5">
    <source>
        <dbReference type="Google" id="ProtNLM"/>
    </source>
</evidence>
<dbReference type="RefSeq" id="WP_072892103.1">
    <property type="nucleotide sequence ID" value="NZ_FQVW01000085.1"/>
</dbReference>
<feature type="chain" id="PRO_5013087377" description="Cell-wall binding lipoprotein" evidence="2">
    <location>
        <begin position="21"/>
        <end position="160"/>
    </location>
</feature>
<gene>
    <name evidence="3" type="ORF">SAMN05216225_10852</name>
</gene>
<sequence>MKKIPIFVFLLLVVLLGACGDPVADELERYVNEDLEAIADMEEEAINSYNQISAGDFASDEEIYVFLQEEVLPMYLDFIDELEAITFENSEVRDLHEIYVDAVNTQHSAMLKTLAAIEEQNYEKISEANELLAEGRKGIRDFQMELEALMDEHDLEWEEE</sequence>
<feature type="signal peptide" evidence="2">
    <location>
        <begin position="1"/>
        <end position="20"/>
    </location>
</feature>
<keyword evidence="4" id="KW-1185">Reference proteome</keyword>
<dbReference type="EMBL" id="FQVW01000085">
    <property type="protein sequence ID" value="SHG90824.1"/>
    <property type="molecule type" value="Genomic_DNA"/>
</dbReference>
<proteinExistence type="predicted"/>
<dbReference type="Proteomes" id="UP000183988">
    <property type="component" value="Unassembled WGS sequence"/>
</dbReference>
<name>A0A1M5NML2_9BACI</name>